<dbReference type="InterPro" id="IPR003115">
    <property type="entry name" value="ParB_N"/>
</dbReference>
<dbReference type="InterPro" id="IPR050336">
    <property type="entry name" value="Chromosome_partition/occlusion"/>
</dbReference>
<dbReference type="OrthoDB" id="3846919at2"/>
<dbReference type="Pfam" id="PF02195">
    <property type="entry name" value="ParB_N"/>
    <property type="match status" value="1"/>
</dbReference>
<feature type="region of interest" description="Disordered" evidence="1">
    <location>
        <begin position="1"/>
        <end position="67"/>
    </location>
</feature>
<dbReference type="InterPro" id="IPR036086">
    <property type="entry name" value="ParB/Sulfiredoxin_sf"/>
</dbReference>
<dbReference type="GO" id="GO:0007059">
    <property type="term" value="P:chromosome segregation"/>
    <property type="evidence" value="ECO:0007669"/>
    <property type="project" value="TreeGrafter"/>
</dbReference>
<dbReference type="PANTHER" id="PTHR33375">
    <property type="entry name" value="CHROMOSOME-PARTITIONING PROTEIN PARB-RELATED"/>
    <property type="match status" value="1"/>
</dbReference>
<dbReference type="GO" id="GO:0005694">
    <property type="term" value="C:chromosome"/>
    <property type="evidence" value="ECO:0007669"/>
    <property type="project" value="TreeGrafter"/>
</dbReference>
<dbReference type="RefSeq" id="WP_142027291.1">
    <property type="nucleotide sequence ID" value="NZ_VFQE01000002.1"/>
</dbReference>
<dbReference type="Gene3D" id="3.90.1530.30">
    <property type="match status" value="1"/>
</dbReference>
<reference evidence="3 4" key="1">
    <citation type="submission" date="2019-06" db="EMBL/GenBank/DDBJ databases">
        <title>Sequencing the genomes of 1000 actinobacteria strains.</title>
        <authorList>
            <person name="Klenk H.-P."/>
        </authorList>
    </citation>
    <scope>NUCLEOTIDE SEQUENCE [LARGE SCALE GENOMIC DNA]</scope>
    <source>
        <strain evidence="3 4">DSM 46837</strain>
    </source>
</reference>
<name>A0A543NZR1_9ACTN</name>
<proteinExistence type="predicted"/>
<dbReference type="EMBL" id="VFQE01000002">
    <property type="protein sequence ID" value="TQN37307.1"/>
    <property type="molecule type" value="Genomic_DNA"/>
</dbReference>
<comment type="caution">
    <text evidence="3">The sequence shown here is derived from an EMBL/GenBank/DDBJ whole genome shotgun (WGS) entry which is preliminary data.</text>
</comment>
<dbReference type="SMART" id="SM00470">
    <property type="entry name" value="ParB"/>
    <property type="match status" value="1"/>
</dbReference>
<evidence type="ECO:0000313" key="3">
    <source>
        <dbReference type="EMBL" id="TQN37307.1"/>
    </source>
</evidence>
<feature type="domain" description="ParB-like N-terminal" evidence="2">
    <location>
        <begin position="95"/>
        <end position="192"/>
    </location>
</feature>
<dbReference type="GO" id="GO:0045881">
    <property type="term" value="P:positive regulation of sporulation resulting in formation of a cellular spore"/>
    <property type="evidence" value="ECO:0007669"/>
    <property type="project" value="TreeGrafter"/>
</dbReference>
<sequence>MPATSTPADNTPTENTATQSSATPQSIEGEPAMTTTTTVTALNTRRESTPDEPSATKNAQGAGIEQRETEHVDLAGTGSARAGTADDSGRAHRLVWLDPRVLAVHPRNIRDDLGDLSGLADSIAAQGVLEALTVIPHTAADGTPGHQLVAGHRRAAAAVLAGLTAVPCVLRPDLALDGNAADGDRAAQAGHVGAMLAENLHRRGLSAVEEARGVQAMLDLGVPLARVAKSTGLGRKRVAKAAGVARLDGDTAAAVAGAGLTLDQAAAVAVYADDPDTTATLIAAAGEGPGQFAHALTRAKQARQEAEQAAALLAELIAAGRTVLDEDTGRAATRLADLEHDGRPLAADGHAGCPGAAVYVATTGWQGPQVIEVCTDPAGNGHRDRWTATVLPGGAAGEDPGDAEREAAAAERRATIENNKAMAAANETRREWIKGLLQRKTAPKAALRFTVETLAADPRALSRWLSGQPNRAQDQAAADLGIDAPGQWWTTRDKPALTLTSGEQVPDARLAVALLAHVAGAIESGLHRQSWRNPGAGDARWLRFLASCGYTLADIERQIVDAADQPTADPAPDAT</sequence>
<accession>A0A543NZR1</accession>
<evidence type="ECO:0000259" key="2">
    <source>
        <dbReference type="SMART" id="SM00470"/>
    </source>
</evidence>
<gene>
    <name evidence="3" type="ORF">FHU33_3953</name>
</gene>
<dbReference type="Proteomes" id="UP000319865">
    <property type="component" value="Unassembled WGS sequence"/>
</dbReference>
<dbReference type="SUPFAM" id="SSF110849">
    <property type="entry name" value="ParB/Sulfiredoxin"/>
    <property type="match status" value="1"/>
</dbReference>
<protein>
    <submittedName>
        <fullName evidence="3">ParB family chromosome partitioning protein</fullName>
    </submittedName>
</protein>
<dbReference type="AlphaFoldDB" id="A0A543NZR1"/>
<keyword evidence="4" id="KW-1185">Reference proteome</keyword>
<feature type="compositionally biased region" description="Polar residues" evidence="1">
    <location>
        <begin position="1"/>
        <end position="26"/>
    </location>
</feature>
<dbReference type="Gene3D" id="1.10.10.2830">
    <property type="match status" value="1"/>
</dbReference>
<organism evidence="3 4">
    <name type="scientific">Blastococcus colisei</name>
    <dbReference type="NCBI Taxonomy" id="1564162"/>
    <lineage>
        <taxon>Bacteria</taxon>
        <taxon>Bacillati</taxon>
        <taxon>Actinomycetota</taxon>
        <taxon>Actinomycetes</taxon>
        <taxon>Geodermatophilales</taxon>
        <taxon>Geodermatophilaceae</taxon>
        <taxon>Blastococcus</taxon>
    </lineage>
</organism>
<evidence type="ECO:0000256" key="1">
    <source>
        <dbReference type="SAM" id="MobiDB-lite"/>
    </source>
</evidence>
<evidence type="ECO:0000313" key="4">
    <source>
        <dbReference type="Proteomes" id="UP000319865"/>
    </source>
</evidence>
<dbReference type="PANTHER" id="PTHR33375:SF1">
    <property type="entry name" value="CHROMOSOME-PARTITIONING PROTEIN PARB-RELATED"/>
    <property type="match status" value="1"/>
</dbReference>
<dbReference type="SUPFAM" id="SSF109709">
    <property type="entry name" value="KorB DNA-binding domain-like"/>
    <property type="match status" value="1"/>
</dbReference>